<dbReference type="EMBL" id="PFAQ01000040">
    <property type="protein sequence ID" value="PIT94668.1"/>
    <property type="molecule type" value="Genomic_DNA"/>
</dbReference>
<dbReference type="Proteomes" id="UP000228900">
    <property type="component" value="Unassembled WGS sequence"/>
</dbReference>
<gene>
    <name evidence="2" type="ORF">COT98_02475</name>
</gene>
<organism evidence="2 3">
    <name type="scientific">Candidatus Falkowbacteria bacterium CG10_big_fil_rev_8_21_14_0_10_39_9</name>
    <dbReference type="NCBI Taxonomy" id="1974566"/>
    <lineage>
        <taxon>Bacteria</taxon>
        <taxon>Candidatus Falkowiibacteriota</taxon>
    </lineage>
</organism>
<feature type="non-terminal residue" evidence="2">
    <location>
        <position position="1"/>
    </location>
</feature>
<evidence type="ECO:0000313" key="3">
    <source>
        <dbReference type="Proteomes" id="UP000228900"/>
    </source>
</evidence>
<dbReference type="AlphaFoldDB" id="A0A2M6WPD4"/>
<evidence type="ECO:0000313" key="2">
    <source>
        <dbReference type="EMBL" id="PIT94668.1"/>
    </source>
</evidence>
<keyword evidence="1" id="KW-0812">Transmembrane</keyword>
<feature type="transmembrane region" description="Helical" evidence="1">
    <location>
        <begin position="47"/>
        <end position="67"/>
    </location>
</feature>
<protein>
    <submittedName>
        <fullName evidence="2">Uncharacterized protein</fullName>
    </submittedName>
</protein>
<proteinExistence type="predicted"/>
<comment type="caution">
    <text evidence="2">The sequence shown here is derived from an EMBL/GenBank/DDBJ whole genome shotgun (WGS) entry which is preliminary data.</text>
</comment>
<name>A0A2M6WPD4_9BACT</name>
<keyword evidence="1" id="KW-0472">Membrane</keyword>
<feature type="non-terminal residue" evidence="2">
    <location>
        <position position="102"/>
    </location>
</feature>
<reference evidence="3" key="1">
    <citation type="submission" date="2017-09" db="EMBL/GenBank/DDBJ databases">
        <title>Depth-based differentiation of microbial function through sediment-hosted aquifers and enrichment of novel symbionts in the deep terrestrial subsurface.</title>
        <authorList>
            <person name="Probst A.J."/>
            <person name="Ladd B."/>
            <person name="Jarett J.K."/>
            <person name="Geller-Mcgrath D.E."/>
            <person name="Sieber C.M.K."/>
            <person name="Emerson J.B."/>
            <person name="Anantharaman K."/>
            <person name="Thomas B.C."/>
            <person name="Malmstrom R."/>
            <person name="Stieglmeier M."/>
            <person name="Klingl A."/>
            <person name="Woyke T."/>
            <person name="Ryan C.M."/>
            <person name="Banfield J.F."/>
        </authorList>
    </citation>
    <scope>NUCLEOTIDE SEQUENCE [LARGE SCALE GENOMIC DNA]</scope>
</reference>
<accession>A0A2M6WPD4</accession>
<sequence>NQPPLSILMFSGLYKIWEPSNDFVWDLNLKLRMFPSKWIWFWDEKGLLILIKSTAIIFDLGIAILLYNFLKKEGKEKQALLISLVWLFNPITWYNSSVWGQS</sequence>
<keyword evidence="1" id="KW-1133">Transmembrane helix</keyword>
<evidence type="ECO:0000256" key="1">
    <source>
        <dbReference type="SAM" id="Phobius"/>
    </source>
</evidence>